<accession>A0A1E5RFG3</accession>
<dbReference type="EMBL" id="LPNM01000007">
    <property type="protein sequence ID" value="OEJ85641.1"/>
    <property type="molecule type" value="Genomic_DNA"/>
</dbReference>
<evidence type="ECO:0000256" key="1">
    <source>
        <dbReference type="ARBA" id="ARBA00022801"/>
    </source>
</evidence>
<evidence type="ECO:0000259" key="3">
    <source>
        <dbReference type="PROSITE" id="PS51462"/>
    </source>
</evidence>
<comment type="caution">
    <text evidence="4">The sequence shown here is derived from an EMBL/GenBank/DDBJ whole genome shotgun (WGS) entry which is preliminary data.</text>
</comment>
<dbReference type="InterPro" id="IPR015797">
    <property type="entry name" value="NUDIX_hydrolase-like_dom_sf"/>
</dbReference>
<proteinExistence type="predicted"/>
<feature type="region of interest" description="Disordered" evidence="2">
    <location>
        <begin position="37"/>
        <end position="57"/>
    </location>
</feature>
<dbReference type="AlphaFoldDB" id="A0A1E5RFG3"/>
<dbReference type="GO" id="GO:0019693">
    <property type="term" value="P:ribose phosphate metabolic process"/>
    <property type="evidence" value="ECO:0007669"/>
    <property type="project" value="TreeGrafter"/>
</dbReference>
<dbReference type="Gene3D" id="3.90.79.10">
    <property type="entry name" value="Nucleoside Triphosphate Pyrophosphohydrolase"/>
    <property type="match status" value="1"/>
</dbReference>
<dbReference type="Proteomes" id="UP000095728">
    <property type="component" value="Unassembled WGS sequence"/>
</dbReference>
<gene>
    <name evidence="4" type="ORF">AWRI3579_g2182</name>
</gene>
<dbReference type="OrthoDB" id="10249920at2759"/>
<dbReference type="FunCoup" id="A0A1E5RFG3">
    <property type="interactions" value="662"/>
</dbReference>
<protein>
    <submittedName>
        <fullName evidence="4">ADP-ribose pyrophosphatase</fullName>
    </submittedName>
</protein>
<evidence type="ECO:0000256" key="2">
    <source>
        <dbReference type="SAM" id="MobiDB-lite"/>
    </source>
</evidence>
<reference evidence="5" key="1">
    <citation type="journal article" date="2016" name="Genome Announc.">
        <title>Genome sequences of three species of Hanseniaspora isolated from spontaneous wine fermentations.</title>
        <authorList>
            <person name="Sternes P.R."/>
            <person name="Lee D."/>
            <person name="Kutyna D.R."/>
            <person name="Borneman A.R."/>
        </authorList>
    </citation>
    <scope>NUCLEOTIDE SEQUENCE [LARGE SCALE GENOMIC DNA]</scope>
    <source>
        <strain evidence="5">AWRI3579</strain>
    </source>
</reference>
<name>A0A1E5RFG3_9ASCO</name>
<dbReference type="PROSITE" id="PS51462">
    <property type="entry name" value="NUDIX"/>
    <property type="match status" value="1"/>
</dbReference>
<dbReference type="PANTHER" id="PTHR11839">
    <property type="entry name" value="UDP/ADP-SUGAR PYROPHOSPHATASE"/>
    <property type="match status" value="1"/>
</dbReference>
<keyword evidence="1" id="KW-0378">Hydrolase</keyword>
<dbReference type="FunFam" id="3.90.79.10:FF:000016">
    <property type="entry name" value="ADP-sugar pyrophosphatase isoform X1"/>
    <property type="match status" value="1"/>
</dbReference>
<evidence type="ECO:0000313" key="4">
    <source>
        <dbReference type="EMBL" id="OEJ85641.1"/>
    </source>
</evidence>
<dbReference type="GO" id="GO:0047631">
    <property type="term" value="F:ADP-ribose diphosphatase activity"/>
    <property type="evidence" value="ECO:0007669"/>
    <property type="project" value="TreeGrafter"/>
</dbReference>
<dbReference type="InterPro" id="IPR000086">
    <property type="entry name" value="NUDIX_hydrolase_dom"/>
</dbReference>
<dbReference type="GO" id="GO:0006753">
    <property type="term" value="P:nucleoside phosphate metabolic process"/>
    <property type="evidence" value="ECO:0007669"/>
    <property type="project" value="TreeGrafter"/>
</dbReference>
<evidence type="ECO:0000313" key="5">
    <source>
        <dbReference type="Proteomes" id="UP000095728"/>
    </source>
</evidence>
<dbReference type="InParanoid" id="A0A1E5RFG3"/>
<dbReference type="GO" id="GO:0005829">
    <property type="term" value="C:cytosol"/>
    <property type="evidence" value="ECO:0007669"/>
    <property type="project" value="TreeGrafter"/>
</dbReference>
<dbReference type="STRING" id="56408.A0A1E5RFG3"/>
<dbReference type="PROSITE" id="PS00893">
    <property type="entry name" value="NUDIX_BOX"/>
    <property type="match status" value="1"/>
</dbReference>
<organism evidence="4 5">
    <name type="scientific">Hanseniaspora osmophila</name>
    <dbReference type="NCBI Taxonomy" id="56408"/>
    <lineage>
        <taxon>Eukaryota</taxon>
        <taxon>Fungi</taxon>
        <taxon>Dikarya</taxon>
        <taxon>Ascomycota</taxon>
        <taxon>Saccharomycotina</taxon>
        <taxon>Saccharomycetes</taxon>
        <taxon>Saccharomycodales</taxon>
        <taxon>Saccharomycodaceae</taxon>
        <taxon>Hanseniaspora</taxon>
    </lineage>
</organism>
<dbReference type="CDD" id="cd18888">
    <property type="entry name" value="NUDIX_ADPRase_Nudt5"/>
    <property type="match status" value="1"/>
</dbReference>
<dbReference type="PANTHER" id="PTHR11839:SF1">
    <property type="entry name" value="ADP-SUGAR PYROPHOSPHATASE"/>
    <property type="match status" value="1"/>
</dbReference>
<dbReference type="InterPro" id="IPR020084">
    <property type="entry name" value="NUDIX_hydrolase_CS"/>
</dbReference>
<dbReference type="SUPFAM" id="SSF55811">
    <property type="entry name" value="Nudix"/>
    <property type="match status" value="1"/>
</dbReference>
<sequence length="214" mass="24145">MSSPEDAKLLKQYTPETLDDCKWVSLQKIDYLDPKGKQREWEMTTRKTRSSGTKTDSDSVDGVGIIALLKHPNEPTKIVLQKQFRPPVGGVCIEMPAGLIDPKESVETTAIRELKEETGYSGKIVDKSPIIFNDPGFTNTNLCMVTIEVDMTLSENQHPVSQLEDGEFIQTFSVELDKFHDEMNSLFEKGYKLDARVQNIAQGLQLAKLYKDMK</sequence>
<keyword evidence="5" id="KW-1185">Reference proteome</keyword>
<dbReference type="Pfam" id="PF00293">
    <property type="entry name" value="NUDIX"/>
    <property type="match status" value="1"/>
</dbReference>
<feature type="domain" description="Nudix hydrolase" evidence="3">
    <location>
        <begin position="58"/>
        <end position="197"/>
    </location>
</feature>
<dbReference type="GO" id="GO:0005634">
    <property type="term" value="C:nucleus"/>
    <property type="evidence" value="ECO:0007669"/>
    <property type="project" value="TreeGrafter"/>
</dbReference>